<evidence type="ECO:0000313" key="1">
    <source>
        <dbReference type="EMBL" id="OBZ69658.1"/>
    </source>
</evidence>
<reference evidence="1 2" key="1">
    <citation type="submission" date="2016-03" db="EMBL/GenBank/DDBJ databases">
        <title>Whole genome sequencing of Grifola frondosa 9006-11.</title>
        <authorList>
            <person name="Min B."/>
            <person name="Park H."/>
            <person name="Kim J.-G."/>
            <person name="Cho H."/>
            <person name="Oh Y.-L."/>
            <person name="Kong W.-S."/>
            <person name="Choi I.-G."/>
        </authorList>
    </citation>
    <scope>NUCLEOTIDE SEQUENCE [LARGE SCALE GENOMIC DNA]</scope>
    <source>
        <strain evidence="1 2">9006-11</strain>
    </source>
</reference>
<comment type="caution">
    <text evidence="1">The sequence shown here is derived from an EMBL/GenBank/DDBJ whole genome shotgun (WGS) entry which is preliminary data.</text>
</comment>
<proteinExistence type="predicted"/>
<dbReference type="AlphaFoldDB" id="A0A1C7LYX2"/>
<evidence type="ECO:0000313" key="2">
    <source>
        <dbReference type="Proteomes" id="UP000092993"/>
    </source>
</evidence>
<organism evidence="1 2">
    <name type="scientific">Grifola frondosa</name>
    <name type="common">Maitake</name>
    <name type="synonym">Polyporus frondosus</name>
    <dbReference type="NCBI Taxonomy" id="5627"/>
    <lineage>
        <taxon>Eukaryota</taxon>
        <taxon>Fungi</taxon>
        <taxon>Dikarya</taxon>
        <taxon>Basidiomycota</taxon>
        <taxon>Agaricomycotina</taxon>
        <taxon>Agaricomycetes</taxon>
        <taxon>Polyporales</taxon>
        <taxon>Grifolaceae</taxon>
        <taxon>Grifola</taxon>
    </lineage>
</organism>
<keyword evidence="2" id="KW-1185">Reference proteome</keyword>
<sequence length="467" mass="52537">MDRFHHLCKTSSFLAEKMTMYGCGVEAPVVLSRSGGTQDQSRFEDRELIMRALAIGRPIHRVHTQKPLFCDGILPLPEEMFPVYLRQSLNLFAATDDQIQCLKAEYVALSHSMSKGSGLDSSNPARALLTEFGMGFNPMTAGILKQVRETFLEGDNERADISSVCSKLGIYEKGHQAGYRSRPLVPNMFATLFVIFRHAGGVFAARRGGSPTTIDLEQRDPALPYVQWIAVPCDVDLVFGSIPSGYRVMAIYHILIEPRPDIPCRLTTDNDELMRLLVTLINDSTFLPKGGHLVFGLRHRYPFTDAFKRRMTYEEADDVFTRMCESLRGRDAALLHVCRALSLSSQLQAAIEDKECNVRMLCNVALLVEDFAGDPVRTTLWKHLRNKYAGLTIKDTVERPVKWITGFSRYPPAEAVYWDARGEPGVDKKVAVDFCITIGFDPFKGGRRTSEDELDESSNILRDRKNL</sequence>
<gene>
    <name evidence="1" type="ORF">A0H81_10382</name>
</gene>
<accession>A0A1C7LYX2</accession>
<name>A0A1C7LYX2_GRIFR</name>
<dbReference type="OrthoDB" id="27483at2759"/>
<dbReference type="Proteomes" id="UP000092993">
    <property type="component" value="Unassembled WGS sequence"/>
</dbReference>
<dbReference type="EMBL" id="LUGG01000015">
    <property type="protein sequence ID" value="OBZ69658.1"/>
    <property type="molecule type" value="Genomic_DNA"/>
</dbReference>
<protein>
    <submittedName>
        <fullName evidence="1">Uncharacterized protein</fullName>
    </submittedName>
</protein>